<keyword evidence="2 7" id="KW-0285">Flavoprotein</keyword>
<dbReference type="PANTHER" id="PTHR10578">
    <property type="entry name" value="S -2-HYDROXY-ACID OXIDASE-RELATED"/>
    <property type="match status" value="1"/>
</dbReference>
<dbReference type="GO" id="GO:0009060">
    <property type="term" value="P:aerobic respiration"/>
    <property type="evidence" value="ECO:0007669"/>
    <property type="project" value="TreeGrafter"/>
</dbReference>
<dbReference type="AlphaFoldDB" id="A0A2T5VB53"/>
<comment type="cofactor">
    <cofactor evidence="1">
        <name>FMN</name>
        <dbReference type="ChEBI" id="CHEBI:58210"/>
    </cofactor>
</comment>
<dbReference type="GO" id="GO:0005886">
    <property type="term" value="C:plasma membrane"/>
    <property type="evidence" value="ECO:0007669"/>
    <property type="project" value="TreeGrafter"/>
</dbReference>
<feature type="binding site" evidence="7">
    <location>
        <position position="277"/>
    </location>
    <ligand>
        <name>glyoxylate</name>
        <dbReference type="ChEBI" id="CHEBI:36655"/>
    </ligand>
</feature>
<feature type="binding site" evidence="7">
    <location>
        <position position="166"/>
    </location>
    <ligand>
        <name>glyoxylate</name>
        <dbReference type="ChEBI" id="CHEBI:36655"/>
    </ligand>
</feature>
<evidence type="ECO:0000256" key="3">
    <source>
        <dbReference type="ARBA" id="ARBA00022643"/>
    </source>
</evidence>
<dbReference type="InterPro" id="IPR037396">
    <property type="entry name" value="FMN_HAD"/>
</dbReference>
<feature type="binding site" evidence="7">
    <location>
        <position position="253"/>
    </location>
    <ligand>
        <name>FMN</name>
        <dbReference type="ChEBI" id="CHEBI:58210"/>
    </ligand>
</feature>
<dbReference type="InterPro" id="IPR012133">
    <property type="entry name" value="Alpha-hydoxy_acid_DH_FMN"/>
</dbReference>
<evidence type="ECO:0000256" key="2">
    <source>
        <dbReference type="ARBA" id="ARBA00022630"/>
    </source>
</evidence>
<dbReference type="Proteomes" id="UP000244081">
    <property type="component" value="Unassembled WGS sequence"/>
</dbReference>
<dbReference type="SUPFAM" id="SSF51395">
    <property type="entry name" value="FMN-linked oxidoreductases"/>
    <property type="match status" value="1"/>
</dbReference>
<feature type="binding site" evidence="7">
    <location>
        <position position="129"/>
    </location>
    <ligand>
        <name>FMN</name>
        <dbReference type="ChEBI" id="CHEBI:58210"/>
    </ligand>
</feature>
<feature type="binding site" evidence="7">
    <location>
        <begin position="80"/>
        <end position="82"/>
    </location>
    <ligand>
        <name>FMN</name>
        <dbReference type="ChEBI" id="CHEBI:58210"/>
    </ligand>
</feature>
<dbReference type="InterPro" id="IPR008259">
    <property type="entry name" value="FMN_hydac_DH_AS"/>
</dbReference>
<evidence type="ECO:0000256" key="7">
    <source>
        <dbReference type="PIRSR" id="PIRSR000138-2"/>
    </source>
</evidence>
<dbReference type="PROSITE" id="PS51349">
    <property type="entry name" value="FMN_HYDROXY_ACID_DH_2"/>
    <property type="match status" value="1"/>
</dbReference>
<evidence type="ECO:0000259" key="8">
    <source>
        <dbReference type="PROSITE" id="PS51349"/>
    </source>
</evidence>
<organism evidence="9 10">
    <name type="scientific">Breoghania corrubedonensis</name>
    <dbReference type="NCBI Taxonomy" id="665038"/>
    <lineage>
        <taxon>Bacteria</taxon>
        <taxon>Pseudomonadati</taxon>
        <taxon>Pseudomonadota</taxon>
        <taxon>Alphaproteobacteria</taxon>
        <taxon>Hyphomicrobiales</taxon>
        <taxon>Stappiaceae</taxon>
        <taxon>Breoghania</taxon>
    </lineage>
</organism>
<dbReference type="Pfam" id="PF01070">
    <property type="entry name" value="FMN_dh"/>
    <property type="match status" value="1"/>
</dbReference>
<evidence type="ECO:0000256" key="6">
    <source>
        <dbReference type="PIRSR" id="PIRSR000138-1"/>
    </source>
</evidence>
<feature type="binding site" evidence="7">
    <location>
        <position position="157"/>
    </location>
    <ligand>
        <name>FMN</name>
        <dbReference type="ChEBI" id="CHEBI:58210"/>
    </ligand>
</feature>
<keyword evidence="3 7" id="KW-0288">FMN</keyword>
<feature type="binding site" evidence="7">
    <location>
        <begin position="331"/>
        <end position="332"/>
    </location>
    <ligand>
        <name>FMN</name>
        <dbReference type="ChEBI" id="CHEBI:58210"/>
    </ligand>
</feature>
<name>A0A2T5VB53_9HYPH</name>
<evidence type="ECO:0000256" key="4">
    <source>
        <dbReference type="ARBA" id="ARBA00023002"/>
    </source>
</evidence>
<gene>
    <name evidence="9" type="ORF">C8N35_103155</name>
</gene>
<feature type="binding site" evidence="7">
    <location>
        <position position="109"/>
    </location>
    <ligand>
        <name>FMN</name>
        <dbReference type="ChEBI" id="CHEBI:58210"/>
    </ligand>
</feature>
<dbReference type="InterPro" id="IPR000262">
    <property type="entry name" value="FMN-dep_DH"/>
</dbReference>
<protein>
    <submittedName>
        <fullName evidence="9">L-lactate dehydrogenase (Cytochrome)/(S)-mandelate dehydrogenase</fullName>
    </submittedName>
</protein>
<dbReference type="GO" id="GO:0004459">
    <property type="term" value="F:L-lactate dehydrogenase (NAD+) activity"/>
    <property type="evidence" value="ECO:0007669"/>
    <property type="project" value="TreeGrafter"/>
</dbReference>
<keyword evidence="10" id="KW-1185">Reference proteome</keyword>
<proteinExistence type="inferred from homology"/>
<dbReference type="InterPro" id="IPR013785">
    <property type="entry name" value="Aldolase_TIM"/>
</dbReference>
<evidence type="ECO:0000313" key="9">
    <source>
        <dbReference type="EMBL" id="PTW60974.1"/>
    </source>
</evidence>
<dbReference type="PROSITE" id="PS00557">
    <property type="entry name" value="FMN_HYDROXY_ACID_DH_1"/>
    <property type="match status" value="1"/>
</dbReference>
<comment type="similarity">
    <text evidence="5">Belongs to the FMN-dependent alpha-hydroxy acid dehydrogenase family.</text>
</comment>
<dbReference type="PANTHER" id="PTHR10578:SF107">
    <property type="entry name" value="2-HYDROXYACID OXIDASE 1"/>
    <property type="match status" value="1"/>
</dbReference>
<comment type="caution">
    <text evidence="9">The sequence shown here is derived from an EMBL/GenBank/DDBJ whole genome shotgun (WGS) entry which is preliminary data.</text>
</comment>
<dbReference type="RefSeq" id="WP_107989796.1">
    <property type="nucleotide sequence ID" value="NZ_QAYG01000003.1"/>
</dbReference>
<dbReference type="FunFam" id="3.20.20.70:FF:000029">
    <property type="entry name" value="L-lactate dehydrogenase"/>
    <property type="match status" value="1"/>
</dbReference>
<dbReference type="GO" id="GO:0010181">
    <property type="term" value="F:FMN binding"/>
    <property type="evidence" value="ECO:0007669"/>
    <property type="project" value="InterPro"/>
</dbReference>
<keyword evidence="4" id="KW-0560">Oxidoreductase</keyword>
<feature type="binding site" evidence="7">
    <location>
        <position position="275"/>
    </location>
    <ligand>
        <name>FMN</name>
        <dbReference type="ChEBI" id="CHEBI:58210"/>
    </ligand>
</feature>
<evidence type="ECO:0000313" key="10">
    <source>
        <dbReference type="Proteomes" id="UP000244081"/>
    </source>
</evidence>
<feature type="binding site" evidence="7">
    <location>
        <position position="280"/>
    </location>
    <ligand>
        <name>glyoxylate</name>
        <dbReference type="ChEBI" id="CHEBI:36655"/>
    </ligand>
</feature>
<evidence type="ECO:0000256" key="5">
    <source>
        <dbReference type="ARBA" id="ARBA00024042"/>
    </source>
</evidence>
<feature type="domain" description="FMN hydroxy acid dehydrogenase" evidence="8">
    <location>
        <begin position="1"/>
        <end position="380"/>
    </location>
</feature>
<reference evidence="9 10" key="1">
    <citation type="submission" date="2018-04" db="EMBL/GenBank/DDBJ databases">
        <title>Genomic Encyclopedia of Archaeal and Bacterial Type Strains, Phase II (KMG-II): from individual species to whole genera.</title>
        <authorList>
            <person name="Goeker M."/>
        </authorList>
    </citation>
    <scope>NUCLEOTIDE SEQUENCE [LARGE SCALE GENOMIC DNA]</scope>
    <source>
        <strain evidence="9 10">DSM 23382</strain>
    </source>
</reference>
<dbReference type="Gene3D" id="3.20.20.70">
    <property type="entry name" value="Aldolase class I"/>
    <property type="match status" value="1"/>
</dbReference>
<feature type="binding site" evidence="7">
    <location>
        <position position="131"/>
    </location>
    <ligand>
        <name>glyoxylate</name>
        <dbReference type="ChEBI" id="CHEBI:36655"/>
    </ligand>
</feature>
<feature type="active site" description="Proton acceptor" evidence="6">
    <location>
        <position position="277"/>
    </location>
</feature>
<dbReference type="EMBL" id="QAYG01000003">
    <property type="protein sequence ID" value="PTW60974.1"/>
    <property type="molecule type" value="Genomic_DNA"/>
</dbReference>
<dbReference type="CDD" id="cd02809">
    <property type="entry name" value="alpha_hydroxyacid_oxid_FMN"/>
    <property type="match status" value="1"/>
</dbReference>
<dbReference type="PIRSF" id="PIRSF000138">
    <property type="entry name" value="Al-hdrx_acd_dh"/>
    <property type="match status" value="1"/>
</dbReference>
<evidence type="ECO:0000256" key="1">
    <source>
        <dbReference type="ARBA" id="ARBA00001917"/>
    </source>
</evidence>
<dbReference type="OrthoDB" id="9770452at2"/>
<accession>A0A2T5VB53</accession>
<sequence>MGLDRIHTIADLRRLARRRAPRMAFDFLDGGAGEGLAVEENEAALARIKLLPRTLRDVSARTQAVELFARRLRGPIGISPVGFANVIWPQTDTILARMAQEAGIPYMLSTAASTSIEEIVKVAPDAWFQLYVSDSDEIAFDMLRRAKEAGVKVVVLTVDVPLPGRRYRDMRNGFSLPLRPSLSTMLDFALRPAWIRETIRHGTPTFANYAPYMKEGANAGTLAAFMASQVSPNLSPERIRRLRDAWSGTFIVKGILSAEDALDAADLGADGLIVSNHGGRQLEAAPAAINLLPEVVRVVGGRMPVMMDGGIRTGADIVKAYCLGADYVFAGRPFIFSTAAAGADGARRALEIFHGEVDQTLGQIGATSMADLDETYIRTT</sequence>
<feature type="binding site" evidence="7">
    <location>
        <begin position="308"/>
        <end position="312"/>
    </location>
    <ligand>
        <name>FMN</name>
        <dbReference type="ChEBI" id="CHEBI:58210"/>
    </ligand>
</feature>